<evidence type="ECO:0000259" key="3">
    <source>
        <dbReference type="Pfam" id="PF12612"/>
    </source>
</evidence>
<dbReference type="GO" id="GO:0000226">
    <property type="term" value="P:microtubule cytoskeleton organization"/>
    <property type="evidence" value="ECO:0007669"/>
    <property type="project" value="TreeGrafter"/>
</dbReference>
<dbReference type="InterPro" id="IPR016024">
    <property type="entry name" value="ARM-type_fold"/>
</dbReference>
<evidence type="ECO:0000256" key="2">
    <source>
        <dbReference type="PROSITE-ProRule" id="PRU00103"/>
    </source>
</evidence>
<dbReference type="Pfam" id="PF12612">
    <property type="entry name" value="TFCD_C"/>
    <property type="match status" value="1"/>
</dbReference>
<evidence type="ECO:0000256" key="1">
    <source>
        <dbReference type="ARBA" id="ARBA00023186"/>
    </source>
</evidence>
<evidence type="ECO:0000259" key="4">
    <source>
        <dbReference type="Pfam" id="PF25767"/>
    </source>
</evidence>
<dbReference type="PANTHER" id="PTHR12658:SF0">
    <property type="entry name" value="TUBULIN-SPECIFIC CHAPERONE D"/>
    <property type="match status" value="1"/>
</dbReference>
<dbReference type="PROSITE" id="PS50077">
    <property type="entry name" value="HEAT_REPEAT"/>
    <property type="match status" value="1"/>
</dbReference>
<dbReference type="InterPro" id="IPR011989">
    <property type="entry name" value="ARM-like"/>
</dbReference>
<dbReference type="GO" id="GO:0048487">
    <property type="term" value="F:beta-tubulin binding"/>
    <property type="evidence" value="ECO:0007669"/>
    <property type="project" value="InterPro"/>
</dbReference>
<proteinExistence type="predicted"/>
<dbReference type="GO" id="GO:0007021">
    <property type="term" value="P:tubulin complex assembly"/>
    <property type="evidence" value="ECO:0007669"/>
    <property type="project" value="InterPro"/>
</dbReference>
<dbReference type="SUPFAM" id="SSF48371">
    <property type="entry name" value="ARM repeat"/>
    <property type="match status" value="1"/>
</dbReference>
<dbReference type="InterPro" id="IPR022577">
    <property type="entry name" value="TBCD_C"/>
</dbReference>
<dbReference type="OrthoDB" id="1735853at2759"/>
<dbReference type="GO" id="GO:0005096">
    <property type="term" value="F:GTPase activator activity"/>
    <property type="evidence" value="ECO:0007669"/>
    <property type="project" value="InterPro"/>
</dbReference>
<dbReference type="PANTHER" id="PTHR12658">
    <property type="entry name" value="BETA-TUBULIN COFACTOR D"/>
    <property type="match status" value="1"/>
</dbReference>
<reference evidence="5" key="1">
    <citation type="submission" date="2020-11" db="EMBL/GenBank/DDBJ databases">
        <authorList>
            <consortium name="DOE Joint Genome Institute"/>
            <person name="Ahrendt S."/>
            <person name="Riley R."/>
            <person name="Andreopoulos W."/>
            <person name="Labutti K."/>
            <person name="Pangilinan J."/>
            <person name="Ruiz-Duenas F.J."/>
            <person name="Barrasa J.M."/>
            <person name="Sanchez-Garcia M."/>
            <person name="Camarero S."/>
            <person name="Miyauchi S."/>
            <person name="Serrano A."/>
            <person name="Linde D."/>
            <person name="Babiker R."/>
            <person name="Drula E."/>
            <person name="Ayuso-Fernandez I."/>
            <person name="Pacheco R."/>
            <person name="Padilla G."/>
            <person name="Ferreira P."/>
            <person name="Barriuso J."/>
            <person name="Kellner H."/>
            <person name="Castanera R."/>
            <person name="Alfaro M."/>
            <person name="Ramirez L."/>
            <person name="Pisabarro A.G."/>
            <person name="Kuo A."/>
            <person name="Tritt A."/>
            <person name="Lipzen A."/>
            <person name="He G."/>
            <person name="Yan M."/>
            <person name="Ng V."/>
            <person name="Cullen D."/>
            <person name="Martin F."/>
            <person name="Rosso M.-N."/>
            <person name="Henrissat B."/>
            <person name="Hibbett D."/>
            <person name="Martinez A.T."/>
            <person name="Grigoriev I.V."/>
        </authorList>
    </citation>
    <scope>NUCLEOTIDE SEQUENCE</scope>
    <source>
        <strain evidence="5">ATCC 90797</strain>
    </source>
</reference>
<evidence type="ECO:0000313" key="6">
    <source>
        <dbReference type="Proteomes" id="UP000807025"/>
    </source>
</evidence>
<keyword evidence="1" id="KW-0143">Chaperone</keyword>
<dbReference type="EMBL" id="MU154542">
    <property type="protein sequence ID" value="KAF9497683.1"/>
    <property type="molecule type" value="Genomic_DNA"/>
</dbReference>
<organism evidence="5 6">
    <name type="scientific">Pleurotus eryngii</name>
    <name type="common">Boletus of the steppes</name>
    <dbReference type="NCBI Taxonomy" id="5323"/>
    <lineage>
        <taxon>Eukaryota</taxon>
        <taxon>Fungi</taxon>
        <taxon>Dikarya</taxon>
        <taxon>Basidiomycota</taxon>
        <taxon>Agaricomycotina</taxon>
        <taxon>Agaricomycetes</taxon>
        <taxon>Agaricomycetidae</taxon>
        <taxon>Agaricales</taxon>
        <taxon>Pleurotineae</taxon>
        <taxon>Pleurotaceae</taxon>
        <taxon>Pleurotus</taxon>
    </lineage>
</organism>
<dbReference type="Proteomes" id="UP000807025">
    <property type="component" value="Unassembled WGS sequence"/>
</dbReference>
<protein>
    <submittedName>
        <fullName evidence="5">TBCD protein</fullName>
    </submittedName>
</protein>
<sequence length="1161" mass="130418">MDAEEGDGNPQHFSTFEKHDELLKLQEEFLSWDLHVDPANSTEDSTEWNHLSKMQKILLGYQEQSYLLDPYLEQFVVPVIEAVKAHAHATVVQEGIKYSKARVNRLCRHLYGYIRFRGYKNIVKFFPHEIADLSIARDYMLHKNGFFHAPYEWELRYIVFLWLSLVCMIPFDLSQFDEVDQRGRTAQIIEEQARGQLHKTGLERDGAALLLSRLYARGDAREKLYDFLHWSLASAQTAQDPVLKCIGILQVLCEVAKSASAEEVRTFTSDIFRLGKIIDDDATLSTNTLTRKFRAKAESRIALRLLPGKPSRHKGRILGQMEDEVQDEDTSDDFEVPGEVETVLEHLFESLKDKNTIVRWTAAKGVARISERLPTDFKDQVLETVMSHFAIHSIAAASLYDLPAVAESTWHGACLACAEMARRSLVSDQLLPTLIEWTTKALYFDIRKGAHSIGSNVRDGAAYVLWALARSQDPQFLKPHAEQLAQRLVIVAVFDREIHIRRAASAAFQEHVGRTGFIPHGIDVLRETDFYAVSTRRTAFLTAAPAVALFEVYRETLFNHLIDVTIRHWDPAMRQIGAQSLQLVCLIDIKEYGPRAEAKICRLLESVDDSDLHGSLLALSDLALAYRMSYQGDELKIKMCSIFQYLIRIPKTTVMGPRHELVTLAACSLISNTITLSEIELGTKSSVPHWRGIVDYGIKHRSSQVQEVAATALGATSRLADSAQDVERLIRELKSATPFVQQSLGLCLGAIGYDKFPNALPKALKAILECVDQASSPMKNNVEGRRNCYNAISQIISTITSNITTYISSQDFRQLYGALLEGMKDYTSDERGDVGSWIRLSCVRGLAEISEMLLQSFVQESELAAYLPPSKYHAAIAGILKQGVERLDNVRQESGEHFISILYMPLSDVAKTQWRLEGEDLFKSLFPADLNPSWGDGSWLYPKAVRFLDVGKYRSQVLIGLLLSLGSKTDSTHRPVSSSLITYCGHLPLATSPVAYGLVGLVQDILAYAKSRAASNAVVMPALQAIHILLEGDSLNRLNEDQSGIEVLRELHSFCCRSIGSIKSTRRIHEAMYIIVHLLRFKEIYMDVTTSLGLFLTHRFPSVRADTAEYLYNYLQGSALEVETDAVEDILLETEWSLEDEVTIQGASRTWIEAMKEAAAS</sequence>
<name>A0A9P6A2J9_PLEER</name>
<dbReference type="InterPro" id="IPR033162">
    <property type="entry name" value="TBCD"/>
</dbReference>
<feature type="domain" description="Tubulin-folding cofactor D ARM repeats" evidence="4">
    <location>
        <begin position="320"/>
        <end position="522"/>
    </location>
</feature>
<accession>A0A9P6A2J9</accession>
<evidence type="ECO:0000313" key="5">
    <source>
        <dbReference type="EMBL" id="KAF9497683.1"/>
    </source>
</evidence>
<comment type="caution">
    <text evidence="5">The sequence shown here is derived from an EMBL/GenBank/DDBJ whole genome shotgun (WGS) entry which is preliminary data.</text>
</comment>
<dbReference type="Pfam" id="PF25767">
    <property type="entry name" value="ARM_TBCD_2nd"/>
    <property type="match status" value="1"/>
</dbReference>
<dbReference type="Gene3D" id="1.25.10.10">
    <property type="entry name" value="Leucine-rich Repeat Variant"/>
    <property type="match status" value="2"/>
</dbReference>
<feature type="repeat" description="HEAT" evidence="2">
    <location>
        <begin position="343"/>
        <end position="380"/>
    </location>
</feature>
<keyword evidence="6" id="KW-1185">Reference proteome</keyword>
<dbReference type="InterPro" id="IPR021133">
    <property type="entry name" value="HEAT_type_2"/>
</dbReference>
<dbReference type="AlphaFoldDB" id="A0A9P6A2J9"/>
<feature type="domain" description="Tubulin-folding cofactor D C-terminal" evidence="3">
    <location>
        <begin position="873"/>
        <end position="1067"/>
    </location>
</feature>
<dbReference type="Pfam" id="PF23579">
    <property type="entry name" value="ARM_TBCD"/>
    <property type="match status" value="1"/>
</dbReference>
<dbReference type="InterPro" id="IPR058033">
    <property type="entry name" value="ARM_TBCD_2nd"/>
</dbReference>
<gene>
    <name evidence="5" type="ORF">BDN71DRAFT_1444507</name>
</gene>
<dbReference type="GO" id="GO:0007023">
    <property type="term" value="P:post-chaperonin tubulin folding pathway"/>
    <property type="evidence" value="ECO:0007669"/>
    <property type="project" value="InterPro"/>
</dbReference>